<dbReference type="Pfam" id="PF05958">
    <property type="entry name" value="tRNA_U5-meth_tr"/>
    <property type="match status" value="1"/>
</dbReference>
<feature type="binding site" evidence="9">
    <location>
        <position position="155"/>
    </location>
    <ligand>
        <name>[4Fe-4S] cluster</name>
        <dbReference type="ChEBI" id="CHEBI:49883"/>
    </ligand>
</feature>
<dbReference type="InterPro" id="IPR010280">
    <property type="entry name" value="U5_MeTrfase_fam"/>
</dbReference>
<dbReference type="PROSITE" id="PS50926">
    <property type="entry name" value="TRAM"/>
    <property type="match status" value="1"/>
</dbReference>
<feature type="binding site" evidence="9">
    <location>
        <position position="298"/>
    </location>
    <ligand>
        <name>S-adenosyl-L-methionine</name>
        <dbReference type="ChEBI" id="CHEBI:59789"/>
    </ligand>
</feature>
<name>A0ABP9MAH8_9BURK</name>
<dbReference type="RefSeq" id="WP_300647078.1">
    <property type="nucleotide sequence ID" value="NZ_BAABKD010000011.1"/>
</dbReference>
<dbReference type="Proteomes" id="UP001500227">
    <property type="component" value="Unassembled WGS sequence"/>
</dbReference>
<dbReference type="EMBL" id="BAABKD010000011">
    <property type="protein sequence ID" value="GAA5091998.1"/>
    <property type="molecule type" value="Genomic_DNA"/>
</dbReference>
<evidence type="ECO:0000256" key="11">
    <source>
        <dbReference type="PROSITE-ProRule" id="PRU10015"/>
    </source>
</evidence>
<feature type="binding site" evidence="9">
    <location>
        <position position="73"/>
    </location>
    <ligand>
        <name>[4Fe-4S] cluster</name>
        <dbReference type="ChEBI" id="CHEBI:49883"/>
    </ligand>
</feature>
<evidence type="ECO:0000256" key="9">
    <source>
        <dbReference type="HAMAP-Rule" id="MF_01010"/>
    </source>
</evidence>
<dbReference type="NCBIfam" id="NF009639">
    <property type="entry name" value="PRK13168.1"/>
    <property type="match status" value="1"/>
</dbReference>
<dbReference type="NCBIfam" id="TIGR00479">
    <property type="entry name" value="rumA"/>
    <property type="match status" value="1"/>
</dbReference>
<dbReference type="PROSITE" id="PS01231">
    <property type="entry name" value="TRMA_2"/>
    <property type="match status" value="1"/>
</dbReference>
<feature type="binding site" evidence="9">
    <location>
        <position position="342"/>
    </location>
    <ligand>
        <name>S-adenosyl-L-methionine</name>
        <dbReference type="ChEBI" id="CHEBI:59789"/>
    </ligand>
</feature>
<dbReference type="Gene3D" id="2.40.50.140">
    <property type="entry name" value="Nucleic acid-binding proteins"/>
    <property type="match status" value="1"/>
</dbReference>
<evidence type="ECO:0000256" key="7">
    <source>
        <dbReference type="ARBA" id="ARBA00023004"/>
    </source>
</evidence>
<dbReference type="PANTHER" id="PTHR11061:SF49">
    <property type="entry name" value="23S RRNA (URACIL(1939)-C(5))-METHYLTRANSFERASE RLMD"/>
    <property type="match status" value="1"/>
</dbReference>
<accession>A0ABP9MAH8</accession>
<proteinExistence type="inferred from homology"/>
<comment type="function">
    <text evidence="9">Catalyzes the formation of 5-methyl-uridine at position 1939 (m5U1939) in 23S rRNA.</text>
</comment>
<sequence>MSYLLEIESLDLEGRGVAHHNGKVVFVDGALPGELVRAQVTRQKTNYDRAKLLEVIRPSSQRVEPPCPSFGICGGCVMQHLEPAAQVAIKQRALEDAFTHIGKVKPKQMLAAMHGPYFGYRYRARFSARFVQKKGGMLVGFRERNSSYVMDMDQCLVVPAAVSDLLRPLRDMLGTLSRPDRIPQIELAVGDACMVLTLRHLEPLTDTDIQTLLQFGQTYQVSWWLQPKGPDSVHPLVPEDVDRLYYDLPDYDLRMPFKPTDFTQVNHQINRELIRRALRLLAIEPTDRVADLFCGLGNFSLPMARFAKEVVGIEGSTALTERATEAAARHDLDHKTQFSTLNLFEVDQSWLRELGYFDRVLIDPPRDGALAVAKAYSALSLQERPKRIVYVSCNPATLARDAGILVHVGGYELQAAGVINMFPHTGHIESIAVFEAGQTGPLKTTIEDDTTLMND</sequence>
<organism evidence="13 14">
    <name type="scientific">Paenalcaligenes hermetiae</name>
    <dbReference type="NCBI Taxonomy" id="1157987"/>
    <lineage>
        <taxon>Bacteria</taxon>
        <taxon>Pseudomonadati</taxon>
        <taxon>Pseudomonadota</taxon>
        <taxon>Betaproteobacteria</taxon>
        <taxon>Burkholderiales</taxon>
        <taxon>Alcaligenaceae</taxon>
        <taxon>Paenalcaligenes</taxon>
    </lineage>
</organism>
<dbReference type="Gene3D" id="2.40.50.1070">
    <property type="match status" value="1"/>
</dbReference>
<protein>
    <recommendedName>
        <fullName evidence="9">23S rRNA (uracil(1939)-C(5))-methyltransferase RlmD</fullName>
        <ecNumber evidence="9">2.1.1.190</ecNumber>
    </recommendedName>
    <alternativeName>
        <fullName evidence="9">23S rRNA(m5U1939)-methyltransferase</fullName>
    </alternativeName>
</protein>
<keyword evidence="14" id="KW-1185">Reference proteome</keyword>
<dbReference type="InterPro" id="IPR030391">
    <property type="entry name" value="MeTrfase_TrmA_CS"/>
</dbReference>
<keyword evidence="7 9" id="KW-0408">Iron</keyword>
<feature type="active site" evidence="11">
    <location>
        <position position="393"/>
    </location>
</feature>
<reference evidence="14" key="1">
    <citation type="journal article" date="2019" name="Int. J. Syst. Evol. Microbiol.">
        <title>The Global Catalogue of Microorganisms (GCM) 10K type strain sequencing project: providing services to taxonomists for standard genome sequencing and annotation.</title>
        <authorList>
            <consortium name="The Broad Institute Genomics Platform"/>
            <consortium name="The Broad Institute Genome Sequencing Center for Infectious Disease"/>
            <person name="Wu L."/>
            <person name="Ma J."/>
        </authorList>
    </citation>
    <scope>NUCLEOTIDE SEQUENCE [LARGE SCALE GENOMIC DNA]</scope>
    <source>
        <strain evidence="14">JCM 18423</strain>
    </source>
</reference>
<keyword evidence="1 9" id="KW-0004">4Fe-4S</keyword>
<comment type="catalytic activity">
    <reaction evidence="9">
        <text>uridine(1939) in 23S rRNA + S-adenosyl-L-methionine = 5-methyluridine(1939) in 23S rRNA + S-adenosyl-L-homocysteine + H(+)</text>
        <dbReference type="Rhea" id="RHEA:42908"/>
        <dbReference type="Rhea" id="RHEA-COMP:10278"/>
        <dbReference type="Rhea" id="RHEA-COMP:10279"/>
        <dbReference type="ChEBI" id="CHEBI:15378"/>
        <dbReference type="ChEBI" id="CHEBI:57856"/>
        <dbReference type="ChEBI" id="CHEBI:59789"/>
        <dbReference type="ChEBI" id="CHEBI:65315"/>
        <dbReference type="ChEBI" id="CHEBI:74447"/>
        <dbReference type="EC" id="2.1.1.190"/>
    </reaction>
</comment>
<dbReference type="Gene3D" id="3.40.50.150">
    <property type="entry name" value="Vaccinia Virus protein VP39"/>
    <property type="match status" value="1"/>
</dbReference>
<feature type="binding site" evidence="9 10">
    <location>
        <position position="293"/>
    </location>
    <ligand>
        <name>S-adenosyl-L-methionine</name>
        <dbReference type="ChEBI" id="CHEBI:59789"/>
    </ligand>
</feature>
<comment type="similarity">
    <text evidence="9">Belongs to the class I-like SAM-binding methyltransferase superfamily. RNA M5U methyltransferase family. RlmD subfamily.</text>
</comment>
<evidence type="ECO:0000259" key="12">
    <source>
        <dbReference type="PROSITE" id="PS50926"/>
    </source>
</evidence>
<keyword evidence="2 9" id="KW-0698">rRNA processing</keyword>
<gene>
    <name evidence="9 13" type="primary">rlmD</name>
    <name evidence="13" type="ORF">GCM10023337_18640</name>
</gene>
<dbReference type="PROSITE" id="PS01230">
    <property type="entry name" value="TRMA_1"/>
    <property type="match status" value="1"/>
</dbReference>
<dbReference type="InterPro" id="IPR001566">
    <property type="entry name" value="23S_rRNA_MeTrfase_RlmD"/>
</dbReference>
<keyword evidence="8 9" id="KW-0411">Iron-sulfur</keyword>
<evidence type="ECO:0000256" key="3">
    <source>
        <dbReference type="ARBA" id="ARBA00022603"/>
    </source>
</evidence>
<dbReference type="Pfam" id="PF01938">
    <property type="entry name" value="TRAM"/>
    <property type="match status" value="1"/>
</dbReference>
<feature type="binding site" evidence="9 10">
    <location>
        <position position="314"/>
    </location>
    <ligand>
        <name>S-adenosyl-L-methionine</name>
        <dbReference type="ChEBI" id="CHEBI:59789"/>
    </ligand>
</feature>
<evidence type="ECO:0000256" key="5">
    <source>
        <dbReference type="ARBA" id="ARBA00022691"/>
    </source>
</evidence>
<feature type="binding site" evidence="9">
    <location>
        <position position="76"/>
    </location>
    <ligand>
        <name>[4Fe-4S] cluster</name>
        <dbReference type="ChEBI" id="CHEBI:49883"/>
    </ligand>
</feature>
<comment type="caution">
    <text evidence="13">The sequence shown here is derived from an EMBL/GenBank/DDBJ whole genome shotgun (WGS) entry which is preliminary data.</text>
</comment>
<evidence type="ECO:0000256" key="8">
    <source>
        <dbReference type="ARBA" id="ARBA00023014"/>
    </source>
</evidence>
<keyword evidence="4 9" id="KW-0808">Transferase</keyword>
<dbReference type="SUPFAM" id="SSF53335">
    <property type="entry name" value="S-adenosyl-L-methionine-dependent methyltransferases"/>
    <property type="match status" value="1"/>
</dbReference>
<evidence type="ECO:0000313" key="14">
    <source>
        <dbReference type="Proteomes" id="UP001500227"/>
    </source>
</evidence>
<keyword evidence="3 9" id="KW-0489">Methyltransferase</keyword>
<feature type="binding site" evidence="9 10">
    <location>
        <position position="363"/>
    </location>
    <ligand>
        <name>S-adenosyl-L-methionine</name>
        <dbReference type="ChEBI" id="CHEBI:59789"/>
    </ligand>
</feature>
<evidence type="ECO:0000256" key="6">
    <source>
        <dbReference type="ARBA" id="ARBA00022723"/>
    </source>
</evidence>
<keyword evidence="6 9" id="KW-0479">Metal-binding</keyword>
<evidence type="ECO:0000256" key="4">
    <source>
        <dbReference type="ARBA" id="ARBA00022679"/>
    </source>
</evidence>
<dbReference type="InterPro" id="IPR002792">
    <property type="entry name" value="TRAM_dom"/>
</dbReference>
<evidence type="ECO:0000256" key="1">
    <source>
        <dbReference type="ARBA" id="ARBA00022485"/>
    </source>
</evidence>
<feature type="binding site" evidence="9">
    <location>
        <position position="67"/>
    </location>
    <ligand>
        <name>[4Fe-4S] cluster</name>
        <dbReference type="ChEBI" id="CHEBI:49883"/>
    </ligand>
</feature>
<dbReference type="EC" id="2.1.1.190" evidence="9"/>
<dbReference type="PROSITE" id="PS51687">
    <property type="entry name" value="SAM_MT_RNA_M5U"/>
    <property type="match status" value="1"/>
</dbReference>
<evidence type="ECO:0000256" key="2">
    <source>
        <dbReference type="ARBA" id="ARBA00022552"/>
    </source>
</evidence>
<keyword evidence="5 9" id="KW-0949">S-adenosyl-L-methionine</keyword>
<feature type="domain" description="TRAM" evidence="12">
    <location>
        <begin position="1"/>
        <end position="54"/>
    </location>
</feature>
<dbReference type="InterPro" id="IPR030390">
    <property type="entry name" value="MeTrfase_TrmA_AS"/>
</dbReference>
<dbReference type="SUPFAM" id="SSF50249">
    <property type="entry name" value="Nucleic acid-binding proteins"/>
    <property type="match status" value="1"/>
</dbReference>
<dbReference type="InterPro" id="IPR012340">
    <property type="entry name" value="NA-bd_OB-fold"/>
</dbReference>
<dbReference type="HAMAP" id="MF_01010">
    <property type="entry name" value="23SrRNA_methyltr_RlmD"/>
    <property type="match status" value="1"/>
</dbReference>
<evidence type="ECO:0000256" key="10">
    <source>
        <dbReference type="PROSITE-ProRule" id="PRU01024"/>
    </source>
</evidence>
<dbReference type="PANTHER" id="PTHR11061">
    <property type="entry name" value="RNA M5U METHYLTRANSFERASE"/>
    <property type="match status" value="1"/>
</dbReference>
<feature type="binding site" evidence="9 10">
    <location>
        <position position="264"/>
    </location>
    <ligand>
        <name>S-adenosyl-L-methionine</name>
        <dbReference type="ChEBI" id="CHEBI:59789"/>
    </ligand>
</feature>
<dbReference type="InterPro" id="IPR029063">
    <property type="entry name" value="SAM-dependent_MTases_sf"/>
</dbReference>
<feature type="active site" description="Nucleophile" evidence="9 10">
    <location>
        <position position="393"/>
    </location>
</feature>
<evidence type="ECO:0000313" key="13">
    <source>
        <dbReference type="EMBL" id="GAA5091998.1"/>
    </source>
</evidence>
<dbReference type="CDD" id="cd02440">
    <property type="entry name" value="AdoMet_MTases"/>
    <property type="match status" value="1"/>
</dbReference>